<comment type="caution">
    <text evidence="2">The sequence shown here is derived from an EMBL/GenBank/DDBJ whole genome shotgun (WGS) entry which is preliminary data.</text>
</comment>
<name>A0A1D2NEI7_ORCCI</name>
<evidence type="ECO:0000313" key="3">
    <source>
        <dbReference type="Proteomes" id="UP000094527"/>
    </source>
</evidence>
<gene>
    <name evidence="2" type="ORF">Ocin01_02995</name>
</gene>
<sequence length="85" mass="9532">MLHFIRRIAYLLELLTWGCFDCGVGCALDEASNFVGGGTSLVVGFAQTHLCNFTVDRVNYYCIGRSWIPEPDPLEENGQHMTPTY</sequence>
<dbReference type="Proteomes" id="UP000094527">
    <property type="component" value="Unassembled WGS sequence"/>
</dbReference>
<feature type="signal peptide" evidence="1">
    <location>
        <begin position="1"/>
        <end position="27"/>
    </location>
</feature>
<reference evidence="2 3" key="1">
    <citation type="journal article" date="2016" name="Genome Biol. Evol.">
        <title>Gene Family Evolution Reflects Adaptation to Soil Environmental Stressors in the Genome of the Collembolan Orchesella cincta.</title>
        <authorList>
            <person name="Faddeeva-Vakhrusheva A."/>
            <person name="Derks M.F."/>
            <person name="Anvar S.Y."/>
            <person name="Agamennone V."/>
            <person name="Suring W."/>
            <person name="Smit S."/>
            <person name="van Straalen N.M."/>
            <person name="Roelofs D."/>
        </authorList>
    </citation>
    <scope>NUCLEOTIDE SEQUENCE [LARGE SCALE GENOMIC DNA]</scope>
    <source>
        <tissue evidence="2">Mixed pool</tissue>
    </source>
</reference>
<proteinExistence type="predicted"/>
<dbReference type="AlphaFoldDB" id="A0A1D2NEI7"/>
<keyword evidence="3" id="KW-1185">Reference proteome</keyword>
<feature type="chain" id="PRO_5008905450" description="Secreted protein" evidence="1">
    <location>
        <begin position="28"/>
        <end position="85"/>
    </location>
</feature>
<protein>
    <recommendedName>
        <fullName evidence="4">Secreted protein</fullName>
    </recommendedName>
</protein>
<evidence type="ECO:0008006" key="4">
    <source>
        <dbReference type="Google" id="ProtNLM"/>
    </source>
</evidence>
<organism evidence="2 3">
    <name type="scientific">Orchesella cincta</name>
    <name type="common">Springtail</name>
    <name type="synonym">Podura cincta</name>
    <dbReference type="NCBI Taxonomy" id="48709"/>
    <lineage>
        <taxon>Eukaryota</taxon>
        <taxon>Metazoa</taxon>
        <taxon>Ecdysozoa</taxon>
        <taxon>Arthropoda</taxon>
        <taxon>Hexapoda</taxon>
        <taxon>Collembola</taxon>
        <taxon>Entomobryomorpha</taxon>
        <taxon>Entomobryoidea</taxon>
        <taxon>Orchesellidae</taxon>
        <taxon>Orchesellinae</taxon>
        <taxon>Orchesella</taxon>
    </lineage>
</organism>
<accession>A0A1D2NEI7</accession>
<dbReference type="EMBL" id="LJIJ01000066">
    <property type="protein sequence ID" value="ODN03680.1"/>
    <property type="molecule type" value="Genomic_DNA"/>
</dbReference>
<keyword evidence="1" id="KW-0732">Signal</keyword>
<evidence type="ECO:0000256" key="1">
    <source>
        <dbReference type="SAM" id="SignalP"/>
    </source>
</evidence>
<evidence type="ECO:0000313" key="2">
    <source>
        <dbReference type="EMBL" id="ODN03680.1"/>
    </source>
</evidence>